<protein>
    <submittedName>
        <fullName evidence="1">Uncharacterized protein</fullName>
    </submittedName>
</protein>
<evidence type="ECO:0000313" key="1">
    <source>
        <dbReference type="EMBL" id="MFC7151070.1"/>
    </source>
</evidence>
<name>A0ABW2FCS5_9BACL</name>
<dbReference type="RefSeq" id="WP_378049706.1">
    <property type="nucleotide sequence ID" value="NZ_JBHMDN010000021.1"/>
</dbReference>
<proteinExistence type="predicted"/>
<keyword evidence="2" id="KW-1185">Reference proteome</keyword>
<sequence>MAVNKEQQPQTATAPDKAAMEAAQAVMKQYEKTFEKLAKN</sequence>
<reference evidence="2" key="1">
    <citation type="journal article" date="2019" name="Int. J. Syst. Evol. Microbiol.">
        <title>The Global Catalogue of Microorganisms (GCM) 10K type strain sequencing project: providing services to taxonomists for standard genome sequencing and annotation.</title>
        <authorList>
            <consortium name="The Broad Institute Genomics Platform"/>
            <consortium name="The Broad Institute Genome Sequencing Center for Infectious Disease"/>
            <person name="Wu L."/>
            <person name="Ma J."/>
        </authorList>
    </citation>
    <scope>NUCLEOTIDE SEQUENCE [LARGE SCALE GENOMIC DNA]</scope>
    <source>
        <strain evidence="2">KCTC 12907</strain>
    </source>
</reference>
<accession>A0ABW2FCS5</accession>
<evidence type="ECO:0000313" key="2">
    <source>
        <dbReference type="Proteomes" id="UP001596378"/>
    </source>
</evidence>
<dbReference type="Proteomes" id="UP001596378">
    <property type="component" value="Unassembled WGS sequence"/>
</dbReference>
<comment type="caution">
    <text evidence="1">The sequence shown here is derived from an EMBL/GenBank/DDBJ whole genome shotgun (WGS) entry which is preliminary data.</text>
</comment>
<dbReference type="EMBL" id="JBHTAI010000014">
    <property type="protein sequence ID" value="MFC7151070.1"/>
    <property type="molecule type" value="Genomic_DNA"/>
</dbReference>
<gene>
    <name evidence="1" type="ORF">ACFQMJ_21240</name>
</gene>
<organism evidence="1 2">
    <name type="scientific">Cohnella cellulosilytica</name>
    <dbReference type="NCBI Taxonomy" id="986710"/>
    <lineage>
        <taxon>Bacteria</taxon>
        <taxon>Bacillati</taxon>
        <taxon>Bacillota</taxon>
        <taxon>Bacilli</taxon>
        <taxon>Bacillales</taxon>
        <taxon>Paenibacillaceae</taxon>
        <taxon>Cohnella</taxon>
    </lineage>
</organism>